<keyword evidence="2 6" id="KW-0032">Aminotransferase</keyword>
<dbReference type="InterPro" id="IPR015424">
    <property type="entry name" value="PyrdxlP-dep_Trfase"/>
</dbReference>
<dbReference type="PANTHER" id="PTHR11986">
    <property type="entry name" value="AMINOTRANSFERASE CLASS III"/>
    <property type="match status" value="1"/>
</dbReference>
<dbReference type="STRING" id="555500.I215_10745"/>
<keyword evidence="4 5" id="KW-0663">Pyridoxal phosphate</keyword>
<sequence>MKLFDVYPLYDVTPQRANDVFVYDNNGVEYLDLYGGHAVISIGHAHPTYVERLTEQINKVGFYSNAVQNPLQVELAERLGRLSNCEDYDLFLCNSGAEANENALKLASFHTGKSRVIAFKNAFHGRTSAAVAATDNRAINAPINNQHSVTTFLPLNQLHSLDYELAFGDVCAVIIEPIQGVGGLDEPTTEFLQGAAQLCKKHKVVLILDEIQSGYGRSGKFFAFQNHNIEPDIITVAKGMGNGFPMGGVLIHPKFKAKHGMLGTTFGGNHLACTAGLAVLEVMEKENLIENTAKIEAYFKEKAKEINTLQKIKGRGLMLGMEFEQPVSDIRKALIYEKHIFTGGSANKNLLRILPPLTIKEHHIDQFFTALNDVLKNQKQNE</sequence>
<dbReference type="RefSeq" id="WP_008991989.1">
    <property type="nucleotide sequence ID" value="NZ_AMSG01000015.1"/>
</dbReference>
<evidence type="ECO:0000313" key="6">
    <source>
        <dbReference type="EMBL" id="EKF54779.1"/>
    </source>
</evidence>
<keyword evidence="3 6" id="KW-0808">Transferase</keyword>
<dbReference type="CDD" id="cd00610">
    <property type="entry name" value="OAT_like"/>
    <property type="match status" value="1"/>
</dbReference>
<dbReference type="PROSITE" id="PS00600">
    <property type="entry name" value="AA_TRANSFER_CLASS_3"/>
    <property type="match status" value="1"/>
</dbReference>
<keyword evidence="7" id="KW-1185">Reference proteome</keyword>
<dbReference type="Pfam" id="PF00202">
    <property type="entry name" value="Aminotran_3"/>
    <property type="match status" value="1"/>
</dbReference>
<dbReference type="InterPro" id="IPR050103">
    <property type="entry name" value="Class-III_PLP-dep_AT"/>
</dbReference>
<dbReference type="PATRIC" id="fig|555500.3.peg.2216"/>
<evidence type="ECO:0000256" key="5">
    <source>
        <dbReference type="RuleBase" id="RU003560"/>
    </source>
</evidence>
<comment type="similarity">
    <text evidence="5">Belongs to the class-III pyridoxal-phosphate-dependent aminotransferase family.</text>
</comment>
<accession>K2PT99</accession>
<dbReference type="PANTHER" id="PTHR11986:SF79">
    <property type="entry name" value="ACETYLORNITHINE AMINOTRANSFERASE, MITOCHONDRIAL"/>
    <property type="match status" value="1"/>
</dbReference>
<comment type="caution">
    <text evidence="6">The sequence shown here is derived from an EMBL/GenBank/DDBJ whole genome shotgun (WGS) entry which is preliminary data.</text>
</comment>
<dbReference type="AlphaFoldDB" id="K2PT99"/>
<organism evidence="6 7">
    <name type="scientific">Galbibacter marinus</name>
    <dbReference type="NCBI Taxonomy" id="555500"/>
    <lineage>
        <taxon>Bacteria</taxon>
        <taxon>Pseudomonadati</taxon>
        <taxon>Bacteroidota</taxon>
        <taxon>Flavobacteriia</taxon>
        <taxon>Flavobacteriales</taxon>
        <taxon>Flavobacteriaceae</taxon>
        <taxon>Galbibacter</taxon>
    </lineage>
</organism>
<dbReference type="Gene3D" id="3.90.1150.10">
    <property type="entry name" value="Aspartate Aminotransferase, domain 1"/>
    <property type="match status" value="1"/>
</dbReference>
<dbReference type="GO" id="GO:0042802">
    <property type="term" value="F:identical protein binding"/>
    <property type="evidence" value="ECO:0007669"/>
    <property type="project" value="TreeGrafter"/>
</dbReference>
<evidence type="ECO:0000256" key="1">
    <source>
        <dbReference type="ARBA" id="ARBA00001933"/>
    </source>
</evidence>
<comment type="cofactor">
    <cofactor evidence="1">
        <name>pyridoxal 5'-phosphate</name>
        <dbReference type="ChEBI" id="CHEBI:597326"/>
    </cofactor>
</comment>
<dbReference type="GO" id="GO:0030170">
    <property type="term" value="F:pyridoxal phosphate binding"/>
    <property type="evidence" value="ECO:0007669"/>
    <property type="project" value="InterPro"/>
</dbReference>
<dbReference type="eggNOG" id="COG4992">
    <property type="taxonomic scope" value="Bacteria"/>
</dbReference>
<dbReference type="InterPro" id="IPR005814">
    <property type="entry name" value="Aminotrans_3"/>
</dbReference>
<proteinExistence type="inferred from homology"/>
<dbReference type="PIRSF" id="PIRSF000521">
    <property type="entry name" value="Transaminase_4ab_Lys_Orn"/>
    <property type="match status" value="1"/>
</dbReference>
<dbReference type="InterPro" id="IPR015421">
    <property type="entry name" value="PyrdxlP-dep_Trfase_major"/>
</dbReference>
<dbReference type="Proteomes" id="UP000007364">
    <property type="component" value="Unassembled WGS sequence"/>
</dbReference>
<evidence type="ECO:0000256" key="4">
    <source>
        <dbReference type="ARBA" id="ARBA00022898"/>
    </source>
</evidence>
<name>K2PT99_9FLAO</name>
<dbReference type="Gene3D" id="3.40.640.10">
    <property type="entry name" value="Type I PLP-dependent aspartate aminotransferase-like (Major domain)"/>
    <property type="match status" value="1"/>
</dbReference>
<dbReference type="InterPro" id="IPR049704">
    <property type="entry name" value="Aminotrans_3_PPA_site"/>
</dbReference>
<dbReference type="SUPFAM" id="SSF53383">
    <property type="entry name" value="PLP-dependent transferases"/>
    <property type="match status" value="1"/>
</dbReference>
<dbReference type="GO" id="GO:0008483">
    <property type="term" value="F:transaminase activity"/>
    <property type="evidence" value="ECO:0007669"/>
    <property type="project" value="UniProtKB-KW"/>
</dbReference>
<dbReference type="FunFam" id="3.40.640.10:FF:000100">
    <property type="entry name" value="Putative acetylornithine aminotransferase"/>
    <property type="match status" value="1"/>
</dbReference>
<evidence type="ECO:0000313" key="7">
    <source>
        <dbReference type="Proteomes" id="UP000007364"/>
    </source>
</evidence>
<gene>
    <name evidence="6" type="ORF">I215_10745</name>
</gene>
<evidence type="ECO:0000256" key="3">
    <source>
        <dbReference type="ARBA" id="ARBA00022679"/>
    </source>
</evidence>
<dbReference type="EMBL" id="AMSG01000015">
    <property type="protein sequence ID" value="EKF54779.1"/>
    <property type="molecule type" value="Genomic_DNA"/>
</dbReference>
<reference evidence="6 7" key="1">
    <citation type="journal article" date="2012" name="J. Bacteriol.">
        <title>Genome Sequence of Galbibacter marinum Type Strain ck-I2-15.</title>
        <authorList>
            <person name="Lai Q."/>
            <person name="Li C."/>
            <person name="Shao Z."/>
        </authorList>
    </citation>
    <scope>NUCLEOTIDE SEQUENCE [LARGE SCALE GENOMIC DNA]</scope>
    <source>
        <strain evidence="7">ck-I2-15</strain>
    </source>
</reference>
<dbReference type="OrthoDB" id="9801052at2"/>
<evidence type="ECO:0000256" key="2">
    <source>
        <dbReference type="ARBA" id="ARBA00022576"/>
    </source>
</evidence>
<protein>
    <submittedName>
        <fullName evidence="6">Acetylornithine aminotransferase</fullName>
    </submittedName>
</protein>
<dbReference type="InterPro" id="IPR015422">
    <property type="entry name" value="PyrdxlP-dep_Trfase_small"/>
</dbReference>